<evidence type="ECO:0000313" key="3">
    <source>
        <dbReference type="Proteomes" id="UP000243525"/>
    </source>
</evidence>
<dbReference type="RefSeq" id="WP_146161435.1">
    <property type="nucleotide sequence ID" value="NZ_OY782574.1"/>
</dbReference>
<name>A0A2T5C486_9BACT</name>
<dbReference type="EMBL" id="QAAD01000004">
    <property type="protein sequence ID" value="PTN09613.1"/>
    <property type="molecule type" value="Genomic_DNA"/>
</dbReference>
<feature type="region of interest" description="Disordered" evidence="1">
    <location>
        <begin position="194"/>
        <end position="216"/>
    </location>
</feature>
<gene>
    <name evidence="2" type="ORF">C8N47_104159</name>
</gene>
<feature type="compositionally biased region" description="Acidic residues" evidence="1">
    <location>
        <begin position="200"/>
        <end position="214"/>
    </location>
</feature>
<dbReference type="AlphaFoldDB" id="A0A2T5C486"/>
<reference evidence="2 3" key="1">
    <citation type="submission" date="2018-04" db="EMBL/GenBank/DDBJ databases">
        <title>Genomic Encyclopedia of Archaeal and Bacterial Type Strains, Phase II (KMG-II): from individual species to whole genera.</title>
        <authorList>
            <person name="Goeker M."/>
        </authorList>
    </citation>
    <scope>NUCLEOTIDE SEQUENCE [LARGE SCALE GENOMIC DNA]</scope>
    <source>
        <strain evidence="2 3">DSM 28823</strain>
    </source>
</reference>
<comment type="caution">
    <text evidence="2">The sequence shown here is derived from an EMBL/GenBank/DDBJ whole genome shotgun (WGS) entry which is preliminary data.</text>
</comment>
<dbReference type="Proteomes" id="UP000243525">
    <property type="component" value="Unassembled WGS sequence"/>
</dbReference>
<accession>A0A2T5C486</accession>
<evidence type="ECO:0000256" key="1">
    <source>
        <dbReference type="SAM" id="MobiDB-lite"/>
    </source>
</evidence>
<proteinExistence type="predicted"/>
<evidence type="ECO:0000313" key="2">
    <source>
        <dbReference type="EMBL" id="PTN09613.1"/>
    </source>
</evidence>
<dbReference type="OrthoDB" id="1441229at2"/>
<keyword evidence="3" id="KW-1185">Reference proteome</keyword>
<sequence>MKRYIEQLIDDIRQASWNVNPPHELWAKSKADPDDELELEDMSFAEQYIYGEQQPIGQITGIGPGQLPAPEKLSVDEQAQLAVELEKLLDLFHFKLDFPESFPASLRYPFIRNFWSESHVPLSFGENHIEFCDMEEENCPFPGYCTTCKEAAEQMRIDEEQEKGAKCVFDFDFDVEDLLPSLEQIRECARENRELREKEDELDENGDEEDDECVVPDFQDGFFDDDGSPIDPESVPVPGLCVICKMYQVDDPEENLLCLMNRFDQRNDDDFQCGMFEKI</sequence>
<protein>
    <submittedName>
        <fullName evidence="2">Uncharacterized protein</fullName>
    </submittedName>
</protein>
<organism evidence="2 3">
    <name type="scientific">Mangrovibacterium marinum</name>
    <dbReference type="NCBI Taxonomy" id="1639118"/>
    <lineage>
        <taxon>Bacteria</taxon>
        <taxon>Pseudomonadati</taxon>
        <taxon>Bacteroidota</taxon>
        <taxon>Bacteroidia</taxon>
        <taxon>Marinilabiliales</taxon>
        <taxon>Prolixibacteraceae</taxon>
        <taxon>Mangrovibacterium</taxon>
    </lineage>
</organism>